<dbReference type="EMBL" id="SWLB01000003">
    <property type="protein sequence ID" value="KAF3340353.1"/>
    <property type="molecule type" value="Genomic_DNA"/>
</dbReference>
<dbReference type="Pfam" id="PF01794">
    <property type="entry name" value="Ferric_reduct"/>
    <property type="match status" value="1"/>
</dbReference>
<dbReference type="PANTHER" id="PTHR11972:SF41">
    <property type="entry name" value="FERRIC REDUCTION OXIDASE 2"/>
    <property type="match status" value="1"/>
</dbReference>
<evidence type="ECO:0000256" key="9">
    <source>
        <dbReference type="ARBA" id="ARBA00023002"/>
    </source>
</evidence>
<evidence type="ECO:0000256" key="4">
    <source>
        <dbReference type="ARBA" id="ARBA00022630"/>
    </source>
</evidence>
<dbReference type="InterPro" id="IPR017927">
    <property type="entry name" value="FAD-bd_FR_type"/>
</dbReference>
<keyword evidence="8 15" id="KW-1133">Transmembrane helix</keyword>
<dbReference type="Proteomes" id="UP000623129">
    <property type="component" value="Unassembled WGS sequence"/>
</dbReference>
<dbReference type="Pfam" id="PF08022">
    <property type="entry name" value="FAD_binding_8"/>
    <property type="match status" value="1"/>
</dbReference>
<comment type="catalytic activity">
    <reaction evidence="13">
        <text>2 a Fe(II)-siderophore + NAD(+) + H(+) = 2 a Fe(III)-siderophore + NADH</text>
        <dbReference type="Rhea" id="RHEA:15061"/>
        <dbReference type="Rhea" id="RHEA-COMP:11342"/>
        <dbReference type="Rhea" id="RHEA-COMP:11344"/>
        <dbReference type="ChEBI" id="CHEBI:15378"/>
        <dbReference type="ChEBI" id="CHEBI:29033"/>
        <dbReference type="ChEBI" id="CHEBI:29034"/>
        <dbReference type="ChEBI" id="CHEBI:57540"/>
        <dbReference type="ChEBI" id="CHEBI:57945"/>
        <dbReference type="EC" id="1.16.1.7"/>
    </reaction>
</comment>
<evidence type="ECO:0000256" key="5">
    <source>
        <dbReference type="ARBA" id="ARBA00022692"/>
    </source>
</evidence>
<sequence length="742" mass="83966">MNSNRAASTSSLQSSMHDIHKAMVLKLMKIFLVLVFAGWIFVWTIKPTNTFRNTWSPKLNADTNSTYFGRLGTTILIYAFPIMFIAVLGCIYLHLHEKNGDKKNHGFSSSLAAWKRPVLVRGPLGVVSGIELTFSLMFLALLVWCFTTYLKVSFANLKVHHSEKVWQAKLDSAALRLGLIGNLCCAFLFFPVTRCSSLLPLVGLTSESSIKYHIWLGHIVMVLFTAHGVCYFIFWASTNQLDEMIKWSKTDIAHVPGELALLSGFILWATTFPRIRRNMFELFYYAHHLYIAFFFFFMLHVGISFICQILPGIFLFMVDRYLRFLQSRTKVHLVSARLLPSEGIELNFSKNPGFSYKPLSTIFINVPSVSHLEWHPFTVSSSSNLEPQRLSVIMKKEGSWTQKLYRTLSEHATLDGLDVSVEGPYSPISENFSRFIYYKHIYSLKINRSISVLKILCFCRYESLVMISGGSGITPFISIIREFIHQSNTLNIPTPNLLLICAFKNSMDLPMLDLLLPVSGNVSDLSHLNLKIEAYVTREKEAPISDEQIMIRTICFKPKPSHMPISPVLGPNSWLCLAIIISTSFVAFLLLIGILQRFYIYPIDKNTGHIYSLSSMTVLHLFVMCLCIVVACSILFLKNKRGNMKAAKQINSLDLPIPMTSPSSWYHCSDKEVESLPQESLVEATNVHYGRRPDLKMILLAIDDENVGVMASGPTGLRHQTASICSSGMADNLHYESISFNW</sequence>
<dbReference type="Gene3D" id="3.40.50.80">
    <property type="entry name" value="Nucleotide-binding domain of ferredoxin-NADP reductase (FNR) module"/>
    <property type="match status" value="1"/>
</dbReference>
<evidence type="ECO:0000256" key="6">
    <source>
        <dbReference type="ARBA" id="ARBA00022723"/>
    </source>
</evidence>
<evidence type="ECO:0000256" key="15">
    <source>
        <dbReference type="SAM" id="Phobius"/>
    </source>
</evidence>
<feature type="domain" description="FAD-binding FR-type" evidence="16">
    <location>
        <begin position="326"/>
        <end position="431"/>
    </location>
</feature>
<dbReference type="GO" id="GO:0006811">
    <property type="term" value="P:monoatomic ion transport"/>
    <property type="evidence" value="ECO:0007669"/>
    <property type="project" value="UniProtKB-KW"/>
</dbReference>
<keyword evidence="12 15" id="KW-0472">Membrane</keyword>
<proteinExistence type="inferred from homology"/>
<dbReference type="AlphaFoldDB" id="A0A833RI69"/>
<name>A0A833RI69_9POAL</name>
<evidence type="ECO:0000313" key="17">
    <source>
        <dbReference type="EMBL" id="KAF3340353.1"/>
    </source>
</evidence>
<evidence type="ECO:0000256" key="1">
    <source>
        <dbReference type="ARBA" id="ARBA00004141"/>
    </source>
</evidence>
<dbReference type="GO" id="GO:0140618">
    <property type="term" value="F:ferric-chelate reductase (NADH) activity"/>
    <property type="evidence" value="ECO:0007669"/>
    <property type="project" value="UniProtKB-EC"/>
</dbReference>
<evidence type="ECO:0000256" key="10">
    <source>
        <dbReference type="ARBA" id="ARBA00023004"/>
    </source>
</evidence>
<feature type="transmembrane region" description="Helical" evidence="15">
    <location>
        <begin position="132"/>
        <end position="152"/>
    </location>
</feature>
<protein>
    <recommendedName>
        <fullName evidence="14">ferric-chelate reductase (NADH)</fullName>
        <ecNumber evidence="14">1.16.1.7</ecNumber>
    </recommendedName>
</protein>
<dbReference type="PANTHER" id="PTHR11972">
    <property type="entry name" value="NADPH OXIDASE"/>
    <property type="match status" value="1"/>
</dbReference>
<keyword evidence="6" id="KW-0479">Metal-binding</keyword>
<keyword evidence="10" id="KW-0408">Iron</keyword>
<evidence type="ECO:0000256" key="2">
    <source>
        <dbReference type="ARBA" id="ARBA00006278"/>
    </source>
</evidence>
<keyword evidence="9" id="KW-0560">Oxidoreductase</keyword>
<comment type="subcellular location">
    <subcellularLocation>
        <location evidence="1">Membrane</location>
        <topology evidence="1">Multi-pass membrane protein</topology>
    </subcellularLocation>
</comment>
<evidence type="ECO:0000256" key="11">
    <source>
        <dbReference type="ARBA" id="ARBA00023065"/>
    </source>
</evidence>
<dbReference type="InterPro" id="IPR013112">
    <property type="entry name" value="FAD-bd_8"/>
</dbReference>
<keyword evidence="7" id="KW-0274">FAD</keyword>
<accession>A0A833RI69</accession>
<gene>
    <name evidence="17" type="ORF">FCM35_KLT16124</name>
</gene>
<dbReference type="OrthoDB" id="167398at2759"/>
<dbReference type="InterPro" id="IPR000778">
    <property type="entry name" value="Cyt_b245_heavy_chain"/>
</dbReference>
<evidence type="ECO:0000259" key="16">
    <source>
        <dbReference type="PROSITE" id="PS51384"/>
    </source>
</evidence>
<keyword evidence="18" id="KW-1185">Reference proteome</keyword>
<dbReference type="PRINTS" id="PR00466">
    <property type="entry name" value="GP91PHOX"/>
</dbReference>
<dbReference type="PROSITE" id="PS51384">
    <property type="entry name" value="FAD_FR"/>
    <property type="match status" value="1"/>
</dbReference>
<feature type="transmembrane region" description="Helical" evidence="15">
    <location>
        <begin position="212"/>
        <end position="234"/>
    </location>
</feature>
<comment type="similarity">
    <text evidence="2">Belongs to the ferric reductase (FRE) family.</text>
</comment>
<dbReference type="EC" id="1.16.1.7" evidence="14"/>
<reference evidence="17" key="1">
    <citation type="submission" date="2020-01" db="EMBL/GenBank/DDBJ databases">
        <title>Genome sequence of Kobresia littledalei, the first chromosome-level genome in the family Cyperaceae.</title>
        <authorList>
            <person name="Qu G."/>
        </authorList>
    </citation>
    <scope>NUCLEOTIDE SEQUENCE</scope>
    <source>
        <strain evidence="17">C.B.Clarke</strain>
        <tissue evidence="17">Leaf</tissue>
    </source>
</reference>
<keyword evidence="3" id="KW-0813">Transport</keyword>
<evidence type="ECO:0000256" key="14">
    <source>
        <dbReference type="ARBA" id="ARBA00066905"/>
    </source>
</evidence>
<comment type="caution">
    <text evidence="17">The sequence shown here is derived from an EMBL/GenBank/DDBJ whole genome shotgun (WGS) entry which is preliminary data.</text>
</comment>
<keyword evidence="5 15" id="KW-0812">Transmembrane</keyword>
<evidence type="ECO:0000313" key="18">
    <source>
        <dbReference type="Proteomes" id="UP000623129"/>
    </source>
</evidence>
<feature type="transmembrane region" description="Helical" evidence="15">
    <location>
        <begin position="618"/>
        <end position="637"/>
    </location>
</feature>
<evidence type="ECO:0000256" key="12">
    <source>
        <dbReference type="ARBA" id="ARBA00023136"/>
    </source>
</evidence>
<keyword evidence="11" id="KW-0406">Ion transport</keyword>
<dbReference type="GO" id="GO:0046872">
    <property type="term" value="F:metal ion binding"/>
    <property type="evidence" value="ECO:0007669"/>
    <property type="project" value="UniProtKB-KW"/>
</dbReference>
<dbReference type="Pfam" id="PF08030">
    <property type="entry name" value="NAD_binding_6"/>
    <property type="match status" value="1"/>
</dbReference>
<dbReference type="InterPro" id="IPR013130">
    <property type="entry name" value="Fe3_Rdtase_TM_dom"/>
</dbReference>
<dbReference type="SUPFAM" id="SSF63380">
    <property type="entry name" value="Riboflavin synthase domain-like"/>
    <property type="match status" value="1"/>
</dbReference>
<dbReference type="InterPro" id="IPR039261">
    <property type="entry name" value="FNR_nucleotide-bd"/>
</dbReference>
<dbReference type="InterPro" id="IPR017938">
    <property type="entry name" value="Riboflavin_synthase-like_b-brl"/>
</dbReference>
<dbReference type="SFLD" id="SFLDG01168">
    <property type="entry name" value="Ferric_reductase_subgroup_(FRE"/>
    <property type="match status" value="1"/>
</dbReference>
<feature type="transmembrane region" description="Helical" evidence="15">
    <location>
        <begin position="287"/>
        <end position="318"/>
    </location>
</feature>
<dbReference type="InterPro" id="IPR050369">
    <property type="entry name" value="RBOH/FRE"/>
</dbReference>
<dbReference type="SFLD" id="SFLDS00052">
    <property type="entry name" value="Ferric_Reductase_Domain"/>
    <property type="match status" value="1"/>
</dbReference>
<evidence type="ECO:0000256" key="8">
    <source>
        <dbReference type="ARBA" id="ARBA00022989"/>
    </source>
</evidence>
<evidence type="ECO:0000256" key="7">
    <source>
        <dbReference type="ARBA" id="ARBA00022827"/>
    </source>
</evidence>
<organism evidence="17 18">
    <name type="scientific">Carex littledalei</name>
    <dbReference type="NCBI Taxonomy" id="544730"/>
    <lineage>
        <taxon>Eukaryota</taxon>
        <taxon>Viridiplantae</taxon>
        <taxon>Streptophyta</taxon>
        <taxon>Embryophyta</taxon>
        <taxon>Tracheophyta</taxon>
        <taxon>Spermatophyta</taxon>
        <taxon>Magnoliopsida</taxon>
        <taxon>Liliopsida</taxon>
        <taxon>Poales</taxon>
        <taxon>Cyperaceae</taxon>
        <taxon>Cyperoideae</taxon>
        <taxon>Cariceae</taxon>
        <taxon>Carex</taxon>
        <taxon>Carex subgen. Euthyceras</taxon>
    </lineage>
</organism>
<keyword evidence="4" id="KW-0285">Flavoprotein</keyword>
<evidence type="ECO:0000256" key="3">
    <source>
        <dbReference type="ARBA" id="ARBA00022448"/>
    </source>
</evidence>
<evidence type="ECO:0000256" key="13">
    <source>
        <dbReference type="ARBA" id="ARBA00050970"/>
    </source>
</evidence>
<feature type="transmembrane region" description="Helical" evidence="15">
    <location>
        <begin position="173"/>
        <end position="192"/>
    </location>
</feature>
<dbReference type="FunFam" id="3.40.50.80:FF:000039">
    <property type="entry name" value="Ferric reduction oxidase 3"/>
    <property type="match status" value="1"/>
</dbReference>
<feature type="transmembrane region" description="Helical" evidence="15">
    <location>
        <begin position="255"/>
        <end position="275"/>
    </location>
</feature>
<feature type="transmembrane region" description="Helical" evidence="15">
    <location>
        <begin position="574"/>
        <end position="598"/>
    </location>
</feature>
<dbReference type="GO" id="GO:0005886">
    <property type="term" value="C:plasma membrane"/>
    <property type="evidence" value="ECO:0007669"/>
    <property type="project" value="TreeGrafter"/>
</dbReference>
<dbReference type="SUPFAM" id="SSF52343">
    <property type="entry name" value="Ferredoxin reductase-like, C-terminal NADP-linked domain"/>
    <property type="match status" value="1"/>
</dbReference>
<feature type="transmembrane region" description="Helical" evidence="15">
    <location>
        <begin position="75"/>
        <end position="95"/>
    </location>
</feature>
<dbReference type="CDD" id="cd06186">
    <property type="entry name" value="NOX_Duox_like_FAD_NADP"/>
    <property type="match status" value="1"/>
</dbReference>
<dbReference type="InterPro" id="IPR013121">
    <property type="entry name" value="Fe_red_NAD-bd_6"/>
</dbReference>
<feature type="transmembrane region" description="Helical" evidence="15">
    <location>
        <begin position="23"/>
        <end position="45"/>
    </location>
</feature>